<dbReference type="Proteomes" id="UP001562159">
    <property type="component" value="Unassembled WGS sequence"/>
</dbReference>
<reference evidence="2 3" key="1">
    <citation type="submission" date="2024-07" db="EMBL/GenBank/DDBJ databases">
        <title>Molecular mechanisms and environmental adaptations of flagellar loss and biofilm growth of Rhodanobacter under environmental stress.</title>
        <authorList>
            <person name="Chen M."/>
        </authorList>
    </citation>
    <scope>NUCLEOTIDE SEQUENCE [LARGE SCALE GENOMIC DNA]</scope>
    <source>
        <strain evidence="2 3">RS22</strain>
    </source>
</reference>
<accession>A0ABV4AQX9</accession>
<evidence type="ECO:0000313" key="2">
    <source>
        <dbReference type="EMBL" id="MEY2182792.1"/>
    </source>
</evidence>
<dbReference type="InterPro" id="IPR022742">
    <property type="entry name" value="Hydrolase_4"/>
</dbReference>
<feature type="domain" description="Serine aminopeptidase S33" evidence="1">
    <location>
        <begin position="46"/>
        <end position="142"/>
    </location>
</feature>
<evidence type="ECO:0000259" key="1">
    <source>
        <dbReference type="Pfam" id="PF12146"/>
    </source>
</evidence>
<keyword evidence="2" id="KW-0378">Hydrolase</keyword>
<organism evidence="2 3">
    <name type="scientific">Rhodanobacter humi</name>
    <dbReference type="NCBI Taxonomy" id="1888173"/>
    <lineage>
        <taxon>Bacteria</taxon>
        <taxon>Pseudomonadati</taxon>
        <taxon>Pseudomonadota</taxon>
        <taxon>Gammaproteobacteria</taxon>
        <taxon>Lysobacterales</taxon>
        <taxon>Rhodanobacteraceae</taxon>
        <taxon>Rhodanobacter</taxon>
    </lineage>
</organism>
<dbReference type="Pfam" id="PF12146">
    <property type="entry name" value="Hydrolase_4"/>
    <property type="match status" value="1"/>
</dbReference>
<protein>
    <submittedName>
        <fullName evidence="2">Alpha/beta hydrolase</fullName>
    </submittedName>
</protein>
<dbReference type="InterPro" id="IPR029058">
    <property type="entry name" value="AB_hydrolase_fold"/>
</dbReference>
<dbReference type="GO" id="GO:0016787">
    <property type="term" value="F:hydrolase activity"/>
    <property type="evidence" value="ECO:0007669"/>
    <property type="project" value="UniProtKB-KW"/>
</dbReference>
<dbReference type="SUPFAM" id="SSF53474">
    <property type="entry name" value="alpha/beta-Hydrolases"/>
    <property type="match status" value="1"/>
</dbReference>
<evidence type="ECO:0000313" key="3">
    <source>
        <dbReference type="Proteomes" id="UP001562159"/>
    </source>
</evidence>
<dbReference type="Gene3D" id="3.40.50.1820">
    <property type="entry name" value="alpha/beta hydrolase"/>
    <property type="match status" value="1"/>
</dbReference>
<comment type="caution">
    <text evidence="2">The sequence shown here is derived from an EMBL/GenBank/DDBJ whole genome shotgun (WGS) entry which is preliminary data.</text>
</comment>
<sequence length="257" mass="27197">MTPASEPCQFGRDGALIGMYHGVAGHAPVGMLLCPPLGQMLLRTHRVYRQLASGLAARGIGVLRFDYHGTGDSAGDSLALDWQHCLADIRSAAAELRVRSGCATMVGFGAQLGGSLALAAAATAGFARLILWDPVLDGARHVAELDAGQEALRNDPQHYVRPRGVEEAAGQWLGFPVSAQWRAQLADWRAEPARVPTLILDSRPEPVAGGWSPLAEAGARVLAMPASTDWSDLHRLEHAILAPDLLRMVGAALEPAA</sequence>
<keyword evidence="3" id="KW-1185">Reference proteome</keyword>
<dbReference type="EMBL" id="JBGBPY010000001">
    <property type="protein sequence ID" value="MEY2182792.1"/>
    <property type="molecule type" value="Genomic_DNA"/>
</dbReference>
<gene>
    <name evidence="2" type="ORF">AB7878_10225</name>
</gene>
<proteinExistence type="predicted"/>
<name>A0ABV4AQX9_9GAMM</name>